<proteinExistence type="predicted"/>
<name>A0A4S4MYL3_9APHY</name>
<evidence type="ECO:0000256" key="1">
    <source>
        <dbReference type="SAM" id="MobiDB-lite"/>
    </source>
</evidence>
<feature type="region of interest" description="Disordered" evidence="1">
    <location>
        <begin position="118"/>
        <end position="150"/>
    </location>
</feature>
<dbReference type="EMBL" id="SGPM01000070">
    <property type="protein sequence ID" value="THH30737.1"/>
    <property type="molecule type" value="Genomic_DNA"/>
</dbReference>
<gene>
    <name evidence="2" type="ORF">EUX98_g3467</name>
</gene>
<comment type="caution">
    <text evidence="2">The sequence shown here is derived from an EMBL/GenBank/DDBJ whole genome shotgun (WGS) entry which is preliminary data.</text>
</comment>
<organism evidence="2 3">
    <name type="scientific">Antrodiella citrinella</name>
    <dbReference type="NCBI Taxonomy" id="2447956"/>
    <lineage>
        <taxon>Eukaryota</taxon>
        <taxon>Fungi</taxon>
        <taxon>Dikarya</taxon>
        <taxon>Basidiomycota</taxon>
        <taxon>Agaricomycotina</taxon>
        <taxon>Agaricomycetes</taxon>
        <taxon>Polyporales</taxon>
        <taxon>Steccherinaceae</taxon>
        <taxon>Antrodiella</taxon>
    </lineage>
</organism>
<evidence type="ECO:0000313" key="3">
    <source>
        <dbReference type="Proteomes" id="UP000308730"/>
    </source>
</evidence>
<sequence length="421" mass="46297">MDDLYNNAWGESVQVDEQDAPTTKATATLSSLSLKPSWLRTVSPSIGPSHTVEDSEADLAAPSWSTGADIRWNEPSEDSHGFGWSHTEPDMAWGTSTYDSIHIGKSAAKETKIITEDGLEAATLSPTSTLTASEPEEELPQDTKPESPPRIPVPIPIPSRSSSPDGFGGFSSGFETSDDTAPYKAGVVGDIEEDTWGSAWNNAAEEKSDDEAEVEDEWTAARRRKENFDRRIPSGYVDDIKEHCEHLFKSLTAKVDPKQIDDDKDSFRNNLRATLDDLDDLTVIRHQYLPDLTLQPPLNFPKTATYKVANEASHSLSNISKHISPAFWAAAAGFTLAHTRALISEAAIHIPSPSFFTIIALTDSHFHVSSDTPSLQPISNEQIVHIFYESHASTEYRRAASTVIIFIPRVPFLVTYVIITC</sequence>
<protein>
    <submittedName>
        <fullName evidence="2">Uncharacterized protein</fullName>
    </submittedName>
</protein>
<keyword evidence="3" id="KW-1185">Reference proteome</keyword>
<evidence type="ECO:0000313" key="2">
    <source>
        <dbReference type="EMBL" id="THH30737.1"/>
    </source>
</evidence>
<accession>A0A4S4MYL3</accession>
<feature type="region of interest" description="Disordered" evidence="1">
    <location>
        <begin position="1"/>
        <end position="24"/>
    </location>
</feature>
<dbReference type="Proteomes" id="UP000308730">
    <property type="component" value="Unassembled WGS sequence"/>
</dbReference>
<feature type="compositionally biased region" description="Low complexity" evidence="1">
    <location>
        <begin position="120"/>
        <end position="133"/>
    </location>
</feature>
<dbReference type="OrthoDB" id="3262497at2759"/>
<dbReference type="AlphaFoldDB" id="A0A4S4MYL3"/>
<reference evidence="2 3" key="1">
    <citation type="submission" date="2019-02" db="EMBL/GenBank/DDBJ databases">
        <title>Genome sequencing of the rare red list fungi Antrodiella citrinella (Flaviporus citrinellus).</title>
        <authorList>
            <person name="Buettner E."/>
            <person name="Kellner H."/>
        </authorList>
    </citation>
    <scope>NUCLEOTIDE SEQUENCE [LARGE SCALE GENOMIC DNA]</scope>
    <source>
        <strain evidence="2 3">DSM 108506</strain>
    </source>
</reference>